<dbReference type="Proteomes" id="UP001151287">
    <property type="component" value="Unassembled WGS sequence"/>
</dbReference>
<organism evidence="2 3">
    <name type="scientific">Rhynchospora breviuscula</name>
    <dbReference type="NCBI Taxonomy" id="2022672"/>
    <lineage>
        <taxon>Eukaryota</taxon>
        <taxon>Viridiplantae</taxon>
        <taxon>Streptophyta</taxon>
        <taxon>Embryophyta</taxon>
        <taxon>Tracheophyta</taxon>
        <taxon>Spermatophyta</taxon>
        <taxon>Magnoliopsida</taxon>
        <taxon>Liliopsida</taxon>
        <taxon>Poales</taxon>
        <taxon>Cyperaceae</taxon>
        <taxon>Cyperoideae</taxon>
        <taxon>Rhynchosporeae</taxon>
        <taxon>Rhynchospora</taxon>
    </lineage>
</organism>
<proteinExistence type="predicted"/>
<keyword evidence="3" id="KW-1185">Reference proteome</keyword>
<gene>
    <name evidence="2" type="ORF">LUZ63_010964</name>
</gene>
<sequence length="278" mass="31589">MERATIKGVKVAHTSSQVSHAVYADDLVIMGEVGEEEVQALNTLLLNFAQASGLCINPHKSGLWFTKACSSQEIIRVQRAWSARRVDGEERYLGIMLGQKGDVKRNGMVLPEKIRSKLAGWKSIMLSYAGRLVLIKAVLMSMPVYAMALEMLPKGIIRDINRLIAKFFWGKVSQDRYMALVGWQRVCKPYEEGGLGVKDLETFGEALFQKVVWSLMADEEKIWVKICKSKYYPMVGFWRAQNTGRCSKMWNQVIKKRDFFVNQVEWRIGNGKKVNAVS</sequence>
<evidence type="ECO:0000313" key="3">
    <source>
        <dbReference type="Proteomes" id="UP001151287"/>
    </source>
</evidence>
<dbReference type="PROSITE" id="PS50878">
    <property type="entry name" value="RT_POL"/>
    <property type="match status" value="1"/>
</dbReference>
<dbReference type="OrthoDB" id="683552at2759"/>
<dbReference type="InterPro" id="IPR043502">
    <property type="entry name" value="DNA/RNA_pol_sf"/>
</dbReference>
<dbReference type="InterPro" id="IPR000477">
    <property type="entry name" value="RT_dom"/>
</dbReference>
<evidence type="ECO:0000259" key="1">
    <source>
        <dbReference type="PROSITE" id="PS50878"/>
    </source>
</evidence>
<reference evidence="2" key="1">
    <citation type="journal article" date="2022" name="Cell">
        <title>Repeat-based holocentromeres influence genome architecture and karyotype evolution.</title>
        <authorList>
            <person name="Hofstatter P.G."/>
            <person name="Thangavel G."/>
            <person name="Lux T."/>
            <person name="Neumann P."/>
            <person name="Vondrak T."/>
            <person name="Novak P."/>
            <person name="Zhang M."/>
            <person name="Costa L."/>
            <person name="Castellani M."/>
            <person name="Scott A."/>
            <person name="Toegelov H."/>
            <person name="Fuchs J."/>
            <person name="Mata-Sucre Y."/>
            <person name="Dias Y."/>
            <person name="Vanzela A.L.L."/>
            <person name="Huettel B."/>
            <person name="Almeida C.C.S."/>
            <person name="Simkova H."/>
            <person name="Souza G."/>
            <person name="Pedrosa-Harand A."/>
            <person name="Macas J."/>
            <person name="Mayer K.F.X."/>
            <person name="Houben A."/>
            <person name="Marques A."/>
        </authorList>
    </citation>
    <scope>NUCLEOTIDE SEQUENCE</scope>
    <source>
        <strain evidence="2">RhyBre1mFocal</strain>
    </source>
</reference>
<feature type="domain" description="Reverse transcriptase" evidence="1">
    <location>
        <begin position="1"/>
        <end position="97"/>
    </location>
</feature>
<evidence type="ECO:0000313" key="2">
    <source>
        <dbReference type="EMBL" id="KAJ1694266.1"/>
    </source>
</evidence>
<name>A0A9Q0CHV8_9POAL</name>
<accession>A0A9Q0CHV8</accession>
<dbReference type="AlphaFoldDB" id="A0A9Q0CHV8"/>
<dbReference type="EMBL" id="JAMQYH010000003">
    <property type="protein sequence ID" value="KAJ1694266.1"/>
    <property type="molecule type" value="Genomic_DNA"/>
</dbReference>
<comment type="caution">
    <text evidence="2">The sequence shown here is derived from an EMBL/GenBank/DDBJ whole genome shotgun (WGS) entry which is preliminary data.</text>
</comment>
<protein>
    <recommendedName>
        <fullName evidence="1">Reverse transcriptase domain-containing protein</fullName>
    </recommendedName>
</protein>
<dbReference type="PANTHER" id="PTHR33116">
    <property type="entry name" value="REVERSE TRANSCRIPTASE ZINC-BINDING DOMAIN-CONTAINING PROTEIN-RELATED-RELATED"/>
    <property type="match status" value="1"/>
</dbReference>
<dbReference type="SUPFAM" id="SSF56672">
    <property type="entry name" value="DNA/RNA polymerases"/>
    <property type="match status" value="1"/>
</dbReference>
<dbReference type="PANTHER" id="PTHR33116:SF86">
    <property type="entry name" value="REVERSE TRANSCRIPTASE DOMAIN-CONTAINING PROTEIN"/>
    <property type="match status" value="1"/>
</dbReference>